<dbReference type="PANTHER" id="PTHR43649">
    <property type="entry name" value="ARABINOSE-BINDING PROTEIN-RELATED"/>
    <property type="match status" value="1"/>
</dbReference>
<dbReference type="PROSITE" id="PS51257">
    <property type="entry name" value="PROKAR_LIPOPROTEIN"/>
    <property type="match status" value="1"/>
</dbReference>
<dbReference type="InterPro" id="IPR050490">
    <property type="entry name" value="Bact_solute-bd_prot1"/>
</dbReference>
<reference evidence="3" key="1">
    <citation type="journal article" date="2019" name="Int. J. Syst. Evol. Microbiol.">
        <title>The Global Catalogue of Microorganisms (GCM) 10K type strain sequencing project: providing services to taxonomists for standard genome sequencing and annotation.</title>
        <authorList>
            <consortium name="The Broad Institute Genomics Platform"/>
            <consortium name="The Broad Institute Genome Sequencing Center for Infectious Disease"/>
            <person name="Wu L."/>
            <person name="Ma J."/>
        </authorList>
    </citation>
    <scope>NUCLEOTIDE SEQUENCE [LARGE SCALE GENOMIC DNA]</scope>
    <source>
        <strain evidence="3">JCM 6242</strain>
    </source>
</reference>
<accession>A0ABP6IF63</accession>
<dbReference type="InterPro" id="IPR006059">
    <property type="entry name" value="SBP"/>
</dbReference>
<proteinExistence type="predicted"/>
<organism evidence="2 3">
    <name type="scientific">Streptosporangium fragile</name>
    <dbReference type="NCBI Taxonomy" id="46186"/>
    <lineage>
        <taxon>Bacteria</taxon>
        <taxon>Bacillati</taxon>
        <taxon>Actinomycetota</taxon>
        <taxon>Actinomycetes</taxon>
        <taxon>Streptosporangiales</taxon>
        <taxon>Streptosporangiaceae</taxon>
        <taxon>Streptosporangium</taxon>
    </lineage>
</organism>
<dbReference type="Proteomes" id="UP001500831">
    <property type="component" value="Unassembled WGS sequence"/>
</dbReference>
<feature type="chain" id="PRO_5047004648" evidence="1">
    <location>
        <begin position="29"/>
        <end position="455"/>
    </location>
</feature>
<dbReference type="SUPFAM" id="SSF53850">
    <property type="entry name" value="Periplasmic binding protein-like II"/>
    <property type="match status" value="1"/>
</dbReference>
<evidence type="ECO:0000313" key="3">
    <source>
        <dbReference type="Proteomes" id="UP001500831"/>
    </source>
</evidence>
<dbReference type="CDD" id="cd13585">
    <property type="entry name" value="PBP2_TMBP_like"/>
    <property type="match status" value="1"/>
</dbReference>
<evidence type="ECO:0000313" key="2">
    <source>
        <dbReference type="EMBL" id="GAA2868609.1"/>
    </source>
</evidence>
<evidence type="ECO:0000256" key="1">
    <source>
        <dbReference type="SAM" id="SignalP"/>
    </source>
</evidence>
<dbReference type="Gene3D" id="3.40.190.10">
    <property type="entry name" value="Periplasmic binding protein-like II"/>
    <property type="match status" value="3"/>
</dbReference>
<protein>
    <submittedName>
        <fullName evidence="2">Sugar ABC transporter substrate-binding protein</fullName>
    </submittedName>
</protein>
<feature type="signal peptide" evidence="1">
    <location>
        <begin position="1"/>
        <end position="28"/>
    </location>
</feature>
<keyword evidence="1" id="KW-0732">Signal</keyword>
<sequence length="455" mass="48175">MRSAPRSTARATAVAALSLSLLALTACGGSPSPAAQAPASQASAADIEKALQTDTTLTFWSWVPNIDKTVALFQRKYPKVKINLVNAGQSAAQYTKLQSAVKAGSGAPDVAQIEYFALPQFALSKAVIDLGPYGAAGMKDAFSASAWEQVSVNGGVYAVPQDTGPMTMMYRKDVFDRLGLEPPKTWDEFAAVAEKIKKDDPGAFVTSIDPGDAGGVDSLIWQAGGRPFAIENATTTRINLQDEATKRWAGFWTKLSQDKLVDPVAGWNDAWWQSMAAGKYAVWLAGAWAPGAIESTIPQTKGKWRAAPMPQWDAAAPANAENGGSGVAVLAQSKNPLAAVGFARWLNSDPEAVRSLNTASGLFPATKELLNSPDFLDAKIPFLGDQQANKVFAEGSAQVAKGWQYLPFQVYANSVFKDTVGQSIAGAGDVNAGLTAWQEQITSYARQQGFTVSGS</sequence>
<keyword evidence="3" id="KW-1185">Reference proteome</keyword>
<dbReference type="RefSeq" id="WP_344971329.1">
    <property type="nucleotide sequence ID" value="NZ_BAAAVI010000017.1"/>
</dbReference>
<dbReference type="PANTHER" id="PTHR43649:SF14">
    <property type="entry name" value="BLR3389 PROTEIN"/>
    <property type="match status" value="1"/>
</dbReference>
<dbReference type="EMBL" id="BAAAVI010000017">
    <property type="protein sequence ID" value="GAA2868609.1"/>
    <property type="molecule type" value="Genomic_DNA"/>
</dbReference>
<comment type="caution">
    <text evidence="2">The sequence shown here is derived from an EMBL/GenBank/DDBJ whole genome shotgun (WGS) entry which is preliminary data.</text>
</comment>
<name>A0ABP6IF63_9ACTN</name>
<dbReference type="Pfam" id="PF01547">
    <property type="entry name" value="SBP_bac_1"/>
    <property type="match status" value="1"/>
</dbReference>
<gene>
    <name evidence="2" type="ORF">GCM10010517_28450</name>
</gene>